<keyword evidence="2" id="KW-1185">Reference proteome</keyword>
<dbReference type="EnsemblMetazoa" id="GBRI030756-RA">
    <property type="protein sequence ID" value="GBRI030756-PA"/>
    <property type="gene ID" value="GBRI030756"/>
</dbReference>
<proteinExistence type="predicted"/>
<reference evidence="1" key="2">
    <citation type="submission" date="2020-05" db="UniProtKB">
        <authorList>
            <consortium name="EnsemblMetazoa"/>
        </authorList>
    </citation>
    <scope>IDENTIFICATION</scope>
    <source>
        <strain evidence="1">IAEA</strain>
    </source>
</reference>
<dbReference type="STRING" id="37001.A0A1A9WSV0"/>
<dbReference type="GO" id="GO:0003723">
    <property type="term" value="F:RNA binding"/>
    <property type="evidence" value="ECO:0007669"/>
    <property type="project" value="TreeGrafter"/>
</dbReference>
<dbReference type="PANTHER" id="PTHR13633">
    <property type="entry name" value="MITOCHONDRIAL TRANSCRIPTION RESCUE FACTOR 1"/>
    <property type="match status" value="1"/>
</dbReference>
<name>A0A1A9WSV0_9MUSC</name>
<protein>
    <submittedName>
        <fullName evidence="1">Uncharacterized protein</fullName>
    </submittedName>
</protein>
<dbReference type="AlphaFoldDB" id="A0A1A9WSV0"/>
<dbReference type="GO" id="GO:0005739">
    <property type="term" value="C:mitochondrion"/>
    <property type="evidence" value="ECO:0007669"/>
    <property type="project" value="TreeGrafter"/>
</dbReference>
<dbReference type="VEuPathDB" id="VectorBase:GBRI030756"/>
<dbReference type="PANTHER" id="PTHR13633:SF3">
    <property type="entry name" value="MITOCHONDRIAL TRANSCRIPTION RESCUE FACTOR 1"/>
    <property type="match status" value="1"/>
</dbReference>
<dbReference type="GO" id="GO:1903108">
    <property type="term" value="P:regulation of mitochondrial transcription"/>
    <property type="evidence" value="ECO:0007669"/>
    <property type="project" value="TreeGrafter"/>
</dbReference>
<dbReference type="Proteomes" id="UP000091820">
    <property type="component" value="Unassembled WGS sequence"/>
</dbReference>
<sequence length="179" mass="20344">MLRNHNLIRLLKSAKSLTAYQRENMGKNCSINVLETTTKPICVVSLTKSIHLTSFVNKSKKKITHDDDTDSDEETEIEFKDERDSKIIKTKVNSLRADLLLKAGLNVARKQLNEGDEIDVVRGFSQSNPSHLIVARVMILSITELDEGSRVVLRRYKNLLIENYKAENAYKSSETSLNH</sequence>
<accession>A0A1A9WSV0</accession>
<organism evidence="1 2">
    <name type="scientific">Glossina brevipalpis</name>
    <dbReference type="NCBI Taxonomy" id="37001"/>
    <lineage>
        <taxon>Eukaryota</taxon>
        <taxon>Metazoa</taxon>
        <taxon>Ecdysozoa</taxon>
        <taxon>Arthropoda</taxon>
        <taxon>Hexapoda</taxon>
        <taxon>Insecta</taxon>
        <taxon>Pterygota</taxon>
        <taxon>Neoptera</taxon>
        <taxon>Endopterygota</taxon>
        <taxon>Diptera</taxon>
        <taxon>Brachycera</taxon>
        <taxon>Muscomorpha</taxon>
        <taxon>Hippoboscoidea</taxon>
        <taxon>Glossinidae</taxon>
        <taxon>Glossina</taxon>
    </lineage>
</organism>
<evidence type="ECO:0000313" key="2">
    <source>
        <dbReference type="Proteomes" id="UP000091820"/>
    </source>
</evidence>
<evidence type="ECO:0000313" key="1">
    <source>
        <dbReference type="EnsemblMetazoa" id="GBRI030756-PA"/>
    </source>
</evidence>
<reference evidence="2" key="1">
    <citation type="submission" date="2014-03" db="EMBL/GenBank/DDBJ databases">
        <authorList>
            <person name="Aksoy S."/>
            <person name="Warren W."/>
            <person name="Wilson R.K."/>
        </authorList>
    </citation>
    <scope>NUCLEOTIDE SEQUENCE [LARGE SCALE GENOMIC DNA]</scope>
    <source>
        <strain evidence="2">IAEA</strain>
    </source>
</reference>